<name>A0A9C7PVH1_9RHOD</name>
<reference evidence="4" key="1">
    <citation type="journal article" date="2022" name="Proc. Natl. Acad. Sci. U.S.A.">
        <title>Life cycle and functional genomics of the unicellular red alga Galdieria for elucidating algal and plant evolution and industrial use.</title>
        <authorList>
            <person name="Hirooka S."/>
            <person name="Itabashi T."/>
            <person name="Ichinose T.M."/>
            <person name="Onuma R."/>
            <person name="Fujiwara T."/>
            <person name="Yamashita S."/>
            <person name="Jong L.W."/>
            <person name="Tomita R."/>
            <person name="Iwane A.H."/>
            <person name="Miyagishima S.Y."/>
        </authorList>
    </citation>
    <scope>NUCLEOTIDE SEQUENCE</scope>
    <source>
        <strain evidence="4">NBRC 102759</strain>
    </source>
</reference>
<dbReference type="PROSITE" id="PS50005">
    <property type="entry name" value="TPR"/>
    <property type="match status" value="2"/>
</dbReference>
<dbReference type="InterPro" id="IPR019734">
    <property type="entry name" value="TPR_rpt"/>
</dbReference>
<dbReference type="InterPro" id="IPR011990">
    <property type="entry name" value="TPR-like_helical_dom_sf"/>
</dbReference>
<dbReference type="GO" id="GO:0055087">
    <property type="term" value="C:Ski complex"/>
    <property type="evidence" value="ECO:0007669"/>
    <property type="project" value="InterPro"/>
</dbReference>
<evidence type="ECO:0000256" key="3">
    <source>
        <dbReference type="PROSITE-ProRule" id="PRU00339"/>
    </source>
</evidence>
<keyword evidence="1" id="KW-0677">Repeat</keyword>
<proteinExistence type="predicted"/>
<dbReference type="Pfam" id="PF13432">
    <property type="entry name" value="TPR_16"/>
    <property type="match status" value="1"/>
</dbReference>
<dbReference type="OrthoDB" id="421075at2759"/>
<keyword evidence="5" id="KW-1185">Reference proteome</keyword>
<dbReference type="GO" id="GO:0006401">
    <property type="term" value="P:RNA catabolic process"/>
    <property type="evidence" value="ECO:0007669"/>
    <property type="project" value="InterPro"/>
</dbReference>
<dbReference type="EMBL" id="BQMJ01000020">
    <property type="protein sequence ID" value="GJQ10984.1"/>
    <property type="molecule type" value="Genomic_DNA"/>
</dbReference>
<sequence length="1153" mass="135112">MSDSQTKAQLKQARKLIDSGEYEKAKDELEQYLQLHPDVYQALVLKGFACHALHDKVAAAECFERAIQLEPNNTLAWRGILETYRSSQQPNELERMVQALDVLLASHNQSDKRDKWEYEKAQCLFQLAVCCRQSERAYESGLLWKQLATRSSSEDALEKLLQAFRCFYWAEEIVCQETTECTSELFARCPWYSLFSVANQVAMDRCYRGLCEELNQLVIVLGKSYSSVPWTDEDLQKFVNRQKLQLVLHSIMMMNTTQPEESGGEEQSRTMQQWELLYRHYPRHSFLDIAMECYLDDFMHRPLHPTLIESIKRNCQRAIRIDPLHHRMAYSYLFLESQKHRMPWFSSIPSKSSPKTCAGYVIYFLIELIGIFNHSENVSIESIRSCCKEAISFIQETRKYRLCSLGHIEYLFRWIRLYYHWKANHLVVEQDEDWQWLQKYRFAYFEQDWKRLEWIVMKKRHSEASRLELNEVGKQRWIQERDPLAALEDWNAALSLPCLGSCNHSNDNVWMKCFHFIRKSLHLDDRREKSRTLCLLAFHSLYERKELEWAERRLIEASQNDVSYQLPFALLGFLFEYLSLNSSSSTIYQNRAIKCYQRCLLLSHPQHEFASWRLFRLYSKTQQLHAVQQLLQQLTTLSSCQMAWPYILLGSLQLSLGKNHSLMHSTPYAASSLFQTGLRYMRKESKSIDEDADLFIYLEPLLSDSMSTLQSQCMSSTAWLGLCDAYAADGRLSAALASCVRGLSSLEKACQQHPFSQPQLEMIHHRQLVYRVKKGHLLSLLNRLDEAVEELESIVHDQPHVVDVALWKCTLGKVYFKQAVSQFWSNGLYQRALNTLDKAISYFSLQNRLTDAALIDPLGLALTTQLYFHTLLSPRPSSHRTTIIDEQVEQSVIHTWRRMVHRYPHHSNNYMYWALISLILFPQSSSMTHPSRLAIQLIQQSRQALRPKQLLFVSFTSSLLLAKEMQHSNDPHDEILFALSLLGQLPANHRYSHLLVSLFLAALWLPLDEDVAYAFIQDALRRDPCKDTAWLLLGMWRERKVKDNLQDSVLSCYLEANRLAANPMALLGACRILKKIISPSCEEDISLVALCFAFAYRTHQSAVQDEWLPWFEKMIQQREEMNRRAIHRAETRWQIQRCIHQMPHLWEHWKLLK</sequence>
<feature type="repeat" description="TPR" evidence="3">
    <location>
        <begin position="40"/>
        <end position="73"/>
    </location>
</feature>
<keyword evidence="2 3" id="KW-0802">TPR repeat</keyword>
<dbReference type="PANTHER" id="PTHR15704:SF7">
    <property type="entry name" value="SUPERKILLER COMPLEX PROTEIN 3"/>
    <property type="match status" value="1"/>
</dbReference>
<dbReference type="Gene3D" id="1.25.40.10">
    <property type="entry name" value="Tetratricopeptide repeat domain"/>
    <property type="match status" value="2"/>
</dbReference>
<protein>
    <recommendedName>
        <fullName evidence="6">Tetratricopeptide repeat protein</fullName>
    </recommendedName>
</protein>
<dbReference type="PANTHER" id="PTHR15704">
    <property type="entry name" value="SUPERKILLER 3 PROTEIN-RELATED"/>
    <property type="match status" value="1"/>
</dbReference>
<gene>
    <name evidence="4" type="ORF">GpartN1_g2775.t1</name>
</gene>
<reference evidence="4" key="2">
    <citation type="submission" date="2022-01" db="EMBL/GenBank/DDBJ databases">
        <authorList>
            <person name="Hirooka S."/>
            <person name="Miyagishima S.Y."/>
        </authorList>
    </citation>
    <scope>NUCLEOTIDE SEQUENCE</scope>
    <source>
        <strain evidence="4">NBRC 102759</strain>
    </source>
</reference>
<evidence type="ECO:0000313" key="5">
    <source>
        <dbReference type="Proteomes" id="UP001061958"/>
    </source>
</evidence>
<comment type="caution">
    <text evidence="4">The sequence shown here is derived from an EMBL/GenBank/DDBJ whole genome shotgun (WGS) entry which is preliminary data.</text>
</comment>
<dbReference type="AlphaFoldDB" id="A0A9C7PVH1"/>
<organism evidence="4 5">
    <name type="scientific">Galdieria partita</name>
    <dbReference type="NCBI Taxonomy" id="83374"/>
    <lineage>
        <taxon>Eukaryota</taxon>
        <taxon>Rhodophyta</taxon>
        <taxon>Bangiophyceae</taxon>
        <taxon>Galdieriales</taxon>
        <taxon>Galdieriaceae</taxon>
        <taxon>Galdieria</taxon>
    </lineage>
</organism>
<evidence type="ECO:0000313" key="4">
    <source>
        <dbReference type="EMBL" id="GJQ10984.1"/>
    </source>
</evidence>
<feature type="repeat" description="TPR" evidence="3">
    <location>
        <begin position="6"/>
        <end position="39"/>
    </location>
</feature>
<evidence type="ECO:0008006" key="6">
    <source>
        <dbReference type="Google" id="ProtNLM"/>
    </source>
</evidence>
<accession>A0A9C7PVH1</accession>
<dbReference type="InterPro" id="IPR039226">
    <property type="entry name" value="Ski3/TTC37"/>
</dbReference>
<evidence type="ECO:0000256" key="1">
    <source>
        <dbReference type="ARBA" id="ARBA00022737"/>
    </source>
</evidence>
<dbReference type="SMART" id="SM00028">
    <property type="entry name" value="TPR"/>
    <property type="match status" value="3"/>
</dbReference>
<evidence type="ECO:0000256" key="2">
    <source>
        <dbReference type="ARBA" id="ARBA00022803"/>
    </source>
</evidence>
<dbReference type="SUPFAM" id="SSF48452">
    <property type="entry name" value="TPR-like"/>
    <property type="match status" value="2"/>
</dbReference>
<dbReference type="Proteomes" id="UP001061958">
    <property type="component" value="Unassembled WGS sequence"/>
</dbReference>